<dbReference type="Proteomes" id="UP000322887">
    <property type="component" value="Chromosome"/>
</dbReference>
<keyword evidence="3" id="KW-1185">Reference proteome</keyword>
<dbReference type="SMART" id="SM00487">
    <property type="entry name" value="DEXDc"/>
    <property type="match status" value="1"/>
</dbReference>
<gene>
    <name evidence="2" type="primary">rapA</name>
    <name evidence="2" type="ORF">GmarT_31690</name>
</gene>
<dbReference type="InterPro" id="IPR057342">
    <property type="entry name" value="DEXDc_RapA"/>
</dbReference>
<organism evidence="2 3">
    <name type="scientific">Gimesia maris</name>
    <dbReference type="NCBI Taxonomy" id="122"/>
    <lineage>
        <taxon>Bacteria</taxon>
        <taxon>Pseudomonadati</taxon>
        <taxon>Planctomycetota</taxon>
        <taxon>Planctomycetia</taxon>
        <taxon>Planctomycetales</taxon>
        <taxon>Planctomycetaceae</taxon>
        <taxon>Gimesia</taxon>
    </lineage>
</organism>
<dbReference type="InterPro" id="IPR014001">
    <property type="entry name" value="Helicase_ATP-bd"/>
</dbReference>
<evidence type="ECO:0000313" key="2">
    <source>
        <dbReference type="EMBL" id="QEG17289.1"/>
    </source>
</evidence>
<dbReference type="PANTHER" id="PTHR10799">
    <property type="entry name" value="SNF2/RAD54 HELICASE FAMILY"/>
    <property type="match status" value="1"/>
</dbReference>
<dbReference type="EMBL" id="CP042910">
    <property type="protein sequence ID" value="QEG17289.1"/>
    <property type="molecule type" value="Genomic_DNA"/>
</dbReference>
<dbReference type="InterPro" id="IPR027417">
    <property type="entry name" value="P-loop_NTPase"/>
</dbReference>
<dbReference type="EC" id="3.6.4.-" evidence="2"/>
<dbReference type="SUPFAM" id="SSF52540">
    <property type="entry name" value="P-loop containing nucleoside triphosphate hydrolases"/>
    <property type="match status" value="1"/>
</dbReference>
<dbReference type="Pfam" id="PF00176">
    <property type="entry name" value="SNF2-rel_dom"/>
    <property type="match status" value="1"/>
</dbReference>
<dbReference type="InterPro" id="IPR038718">
    <property type="entry name" value="SNF2-like_sf"/>
</dbReference>
<dbReference type="PROSITE" id="PS51192">
    <property type="entry name" value="HELICASE_ATP_BIND_1"/>
    <property type="match status" value="1"/>
</dbReference>
<feature type="domain" description="Helicase ATP-binding" evidence="1">
    <location>
        <begin position="121"/>
        <end position="295"/>
    </location>
</feature>
<dbReference type="GO" id="GO:0016787">
    <property type="term" value="F:hydrolase activity"/>
    <property type="evidence" value="ECO:0007669"/>
    <property type="project" value="UniProtKB-KW"/>
</dbReference>
<dbReference type="CDD" id="cd18011">
    <property type="entry name" value="DEXDc_RapA"/>
    <property type="match status" value="1"/>
</dbReference>
<proteinExistence type="predicted"/>
<keyword evidence="2" id="KW-0378">Hydrolase</keyword>
<dbReference type="Gene3D" id="3.40.50.10810">
    <property type="entry name" value="Tandem AAA-ATPase domain"/>
    <property type="match status" value="1"/>
</dbReference>
<sequence length="307" mass="34889">MTMPNMGAPTPGMRVLCRDAEWLVTRVDPSDHNHQNYAVHCVGADDLVRGHEAIFLTQLDTIEPVDPRNTQLVQDQSSGYRMAKLFLEAQLRQMPATGVEPDLEGMGVFKPMKFQIQTVEWALRQLRPRLLLADAVGLGKTIQVGMVLSELMRRGRANRVLVLAKKSMLTQFQSELWNRFGFPLVRLDSAGIAKLRLRIPANKNPFEVYQRVIISIDTLKNVGSYRHFLENTRWDCVVIDEAHNVAGASVPERHLAYRLARLLSRRTDSILLTTATPHNGKRETFGRLISLLDPSAIPDPDFRYRQR</sequence>
<accession>A0ABX5YNK9</accession>
<evidence type="ECO:0000313" key="3">
    <source>
        <dbReference type="Proteomes" id="UP000322887"/>
    </source>
</evidence>
<dbReference type="InterPro" id="IPR000330">
    <property type="entry name" value="SNF2_N"/>
</dbReference>
<name>A0ABX5YNK9_9PLAN</name>
<reference evidence="2 3" key="1">
    <citation type="submission" date="2019-08" db="EMBL/GenBank/DDBJ databases">
        <title>Deep-cultivation of Planctomycetes and their phenomic and genomic characterization uncovers novel biology.</title>
        <authorList>
            <person name="Wiegand S."/>
            <person name="Jogler M."/>
            <person name="Boedeker C."/>
            <person name="Pinto D."/>
            <person name="Vollmers J."/>
            <person name="Rivas-Marin E."/>
            <person name="Kohn T."/>
            <person name="Peeters S.H."/>
            <person name="Heuer A."/>
            <person name="Rast P."/>
            <person name="Oberbeckmann S."/>
            <person name="Bunk B."/>
            <person name="Jeske O."/>
            <person name="Meyerdierks A."/>
            <person name="Storesund J.E."/>
            <person name="Kallscheuer N."/>
            <person name="Luecker S."/>
            <person name="Lage O.M."/>
            <person name="Pohl T."/>
            <person name="Merkel B.J."/>
            <person name="Hornburger P."/>
            <person name="Mueller R.-W."/>
            <person name="Bruemmer F."/>
            <person name="Labrenz M."/>
            <person name="Spormann A.M."/>
            <person name="Op den Camp H."/>
            <person name="Overmann J."/>
            <person name="Amann R."/>
            <person name="Jetten M.S.M."/>
            <person name="Mascher T."/>
            <person name="Medema M.H."/>
            <person name="Devos D.P."/>
            <person name="Kaster A.-K."/>
            <person name="Ovreas L."/>
            <person name="Rohde M."/>
            <person name="Galperin M.Y."/>
            <person name="Jogler C."/>
        </authorList>
    </citation>
    <scope>NUCLEOTIDE SEQUENCE [LARGE SCALE GENOMIC DNA]</scope>
    <source>
        <strain evidence="2 3">DSM 8797</strain>
    </source>
</reference>
<protein>
    <submittedName>
        <fullName evidence="2">RNA polymerase-associated protein RapA</fullName>
        <ecNumber evidence="2">3.6.4.-</ecNumber>
    </submittedName>
</protein>
<evidence type="ECO:0000259" key="1">
    <source>
        <dbReference type="PROSITE" id="PS51192"/>
    </source>
</evidence>